<comment type="caution">
    <text evidence="1">The sequence shown here is derived from an EMBL/GenBank/DDBJ whole genome shotgun (WGS) entry which is preliminary data.</text>
</comment>
<sequence>MPVKKICPVMPDLDLGLLSQSLEFYTERVNGRPRTAGTNGKPGVLCVGTGAPICRIRTANGWSQSLGPKLEENIMENLIILLGGSTFI</sequence>
<reference evidence="1 2" key="1">
    <citation type="journal article" date="2021" name="Elife">
        <title>Chloroplast acquisition without the gene transfer in kleptoplastic sea slugs, Plakobranchus ocellatus.</title>
        <authorList>
            <person name="Maeda T."/>
            <person name="Takahashi S."/>
            <person name="Yoshida T."/>
            <person name="Shimamura S."/>
            <person name="Takaki Y."/>
            <person name="Nagai Y."/>
            <person name="Toyoda A."/>
            <person name="Suzuki Y."/>
            <person name="Arimoto A."/>
            <person name="Ishii H."/>
            <person name="Satoh N."/>
            <person name="Nishiyama T."/>
            <person name="Hasebe M."/>
            <person name="Maruyama T."/>
            <person name="Minagawa J."/>
            <person name="Obokata J."/>
            <person name="Shigenobu S."/>
        </authorList>
    </citation>
    <scope>NUCLEOTIDE SEQUENCE [LARGE SCALE GENOMIC DNA]</scope>
</reference>
<dbReference type="Proteomes" id="UP000762676">
    <property type="component" value="Unassembled WGS sequence"/>
</dbReference>
<evidence type="ECO:0000313" key="1">
    <source>
        <dbReference type="EMBL" id="GFR79313.1"/>
    </source>
</evidence>
<accession>A0AAV4G0Q8</accession>
<dbReference type="EMBL" id="BMAT01011801">
    <property type="protein sequence ID" value="GFR79313.1"/>
    <property type="molecule type" value="Genomic_DNA"/>
</dbReference>
<gene>
    <name evidence="1" type="ORF">ElyMa_005871200</name>
</gene>
<evidence type="ECO:0000313" key="2">
    <source>
        <dbReference type="Proteomes" id="UP000762676"/>
    </source>
</evidence>
<protein>
    <submittedName>
        <fullName evidence="1">Uncharacterized protein</fullName>
    </submittedName>
</protein>
<organism evidence="1 2">
    <name type="scientific">Elysia marginata</name>
    <dbReference type="NCBI Taxonomy" id="1093978"/>
    <lineage>
        <taxon>Eukaryota</taxon>
        <taxon>Metazoa</taxon>
        <taxon>Spiralia</taxon>
        <taxon>Lophotrochozoa</taxon>
        <taxon>Mollusca</taxon>
        <taxon>Gastropoda</taxon>
        <taxon>Heterobranchia</taxon>
        <taxon>Euthyneura</taxon>
        <taxon>Panpulmonata</taxon>
        <taxon>Sacoglossa</taxon>
        <taxon>Placobranchoidea</taxon>
        <taxon>Plakobranchidae</taxon>
        <taxon>Elysia</taxon>
    </lineage>
</organism>
<name>A0AAV4G0Q8_9GAST</name>
<keyword evidence="2" id="KW-1185">Reference proteome</keyword>
<dbReference type="AlphaFoldDB" id="A0AAV4G0Q8"/>
<proteinExistence type="predicted"/>